<evidence type="ECO:0000256" key="2">
    <source>
        <dbReference type="ARBA" id="ARBA00022475"/>
    </source>
</evidence>
<evidence type="ECO:0000259" key="7">
    <source>
        <dbReference type="Pfam" id="PF00482"/>
    </source>
</evidence>
<keyword evidence="3 6" id="KW-0812">Transmembrane</keyword>
<organism evidence="8">
    <name type="scientific">marine sediment metagenome</name>
    <dbReference type="NCBI Taxonomy" id="412755"/>
    <lineage>
        <taxon>unclassified sequences</taxon>
        <taxon>metagenomes</taxon>
        <taxon>ecological metagenomes</taxon>
    </lineage>
</organism>
<dbReference type="Pfam" id="PF00482">
    <property type="entry name" value="T2SSF"/>
    <property type="match status" value="1"/>
</dbReference>
<evidence type="ECO:0000256" key="4">
    <source>
        <dbReference type="ARBA" id="ARBA00022989"/>
    </source>
</evidence>
<comment type="subcellular location">
    <subcellularLocation>
        <location evidence="1">Cell membrane</location>
        <topology evidence="1">Multi-pass membrane protein</topology>
    </subcellularLocation>
</comment>
<feature type="transmembrane region" description="Helical" evidence="6">
    <location>
        <begin position="6"/>
        <end position="29"/>
    </location>
</feature>
<feature type="domain" description="Type II secretion system protein GspF" evidence="7">
    <location>
        <begin position="48"/>
        <end position="173"/>
    </location>
</feature>
<gene>
    <name evidence="8" type="ORF">S03H2_49487</name>
</gene>
<evidence type="ECO:0000256" key="5">
    <source>
        <dbReference type="ARBA" id="ARBA00023136"/>
    </source>
</evidence>
<evidence type="ECO:0000256" key="1">
    <source>
        <dbReference type="ARBA" id="ARBA00004651"/>
    </source>
</evidence>
<dbReference type="InterPro" id="IPR018076">
    <property type="entry name" value="T2SS_GspF_dom"/>
</dbReference>
<protein>
    <recommendedName>
        <fullName evidence="7">Type II secretion system protein GspF domain-containing protein</fullName>
    </recommendedName>
</protein>
<reference evidence="8" key="1">
    <citation type="journal article" date="2014" name="Front. Microbiol.">
        <title>High frequency of phylogenetically diverse reductive dehalogenase-homologous genes in deep subseafloor sedimentary metagenomes.</title>
        <authorList>
            <person name="Kawai M."/>
            <person name="Futagami T."/>
            <person name="Toyoda A."/>
            <person name="Takaki Y."/>
            <person name="Nishi S."/>
            <person name="Hori S."/>
            <person name="Arai W."/>
            <person name="Tsubouchi T."/>
            <person name="Morono Y."/>
            <person name="Uchiyama I."/>
            <person name="Ito T."/>
            <person name="Fujiyama A."/>
            <person name="Inagaki F."/>
            <person name="Takami H."/>
        </authorList>
    </citation>
    <scope>NUCLEOTIDE SEQUENCE</scope>
    <source>
        <strain evidence="8">Expedition CK06-06</strain>
    </source>
</reference>
<feature type="non-terminal residue" evidence="8">
    <location>
        <position position="1"/>
    </location>
</feature>
<feature type="transmembrane region" description="Helical" evidence="6">
    <location>
        <begin position="154"/>
        <end position="182"/>
    </location>
</feature>
<proteinExistence type="predicted"/>
<evidence type="ECO:0000256" key="6">
    <source>
        <dbReference type="SAM" id="Phobius"/>
    </source>
</evidence>
<dbReference type="PANTHER" id="PTHR35007:SF2">
    <property type="entry name" value="PILUS ASSEMBLE PROTEIN"/>
    <property type="match status" value="1"/>
</dbReference>
<name>X1HRJ9_9ZZZZ</name>
<evidence type="ECO:0000256" key="3">
    <source>
        <dbReference type="ARBA" id="ARBA00022692"/>
    </source>
</evidence>
<keyword evidence="2" id="KW-1003">Cell membrane</keyword>
<dbReference type="AlphaFoldDB" id="X1HRJ9"/>
<accession>X1HRJ9</accession>
<dbReference type="EMBL" id="BARU01031269">
    <property type="protein sequence ID" value="GAH72791.1"/>
    <property type="molecule type" value="Genomic_DNA"/>
</dbReference>
<keyword evidence="4 6" id="KW-1133">Transmembrane helix</keyword>
<keyword evidence="5 6" id="KW-0472">Membrane</keyword>
<dbReference type="GO" id="GO:0005886">
    <property type="term" value="C:plasma membrane"/>
    <property type="evidence" value="ECO:0007669"/>
    <property type="project" value="UniProtKB-SubCell"/>
</dbReference>
<evidence type="ECO:0000313" key="8">
    <source>
        <dbReference type="EMBL" id="GAH72791.1"/>
    </source>
</evidence>
<comment type="caution">
    <text evidence="8">The sequence shown here is derived from an EMBL/GenBank/DDBJ whole genome shotgun (WGS) entry which is preliminary data.</text>
</comment>
<dbReference type="PANTHER" id="PTHR35007">
    <property type="entry name" value="INTEGRAL MEMBRANE PROTEIN-RELATED"/>
    <property type="match status" value="1"/>
</dbReference>
<sequence length="190" mass="21217">VLFFDISFLGRILLLILIPVSYFLPDFYVRSKIAKRQKDMRKSLPNALDLLSVSVEAGMGFDSALSRVAKNVGGALGEEFNRMLQDIQLGLSRKEAFQELNKRTDVSELSTFILAMTQADIFGIPISKVLKIQASEMRTKRRQMAEEAGMRAPVLLVFPLILCLFPAMMVVIIGPAAIRIYYTVIGMLSP</sequence>